<dbReference type="InterPro" id="IPR038980">
    <property type="entry name" value="ATM_plant"/>
</dbReference>
<keyword evidence="13 16" id="KW-0539">Nucleus</keyword>
<organism evidence="22 23">
    <name type="scientific">Kluyveromyces marxianus</name>
    <name type="common">Yeast</name>
    <name type="synonym">Candida kefyr</name>
    <dbReference type="NCBI Taxonomy" id="4911"/>
    <lineage>
        <taxon>Eukaryota</taxon>
        <taxon>Fungi</taxon>
        <taxon>Dikarya</taxon>
        <taxon>Ascomycota</taxon>
        <taxon>Saccharomycotina</taxon>
        <taxon>Saccharomycetes</taxon>
        <taxon>Saccharomycetales</taxon>
        <taxon>Saccharomycetaceae</taxon>
        <taxon>Kluyveromyces</taxon>
    </lineage>
</organism>
<feature type="domain" description="FATC" evidence="21">
    <location>
        <begin position="2738"/>
        <end position="2770"/>
    </location>
</feature>
<evidence type="ECO:0000256" key="14">
    <source>
        <dbReference type="ARBA" id="ARBA00047899"/>
    </source>
</evidence>
<evidence type="ECO:0000259" key="20">
    <source>
        <dbReference type="PROSITE" id="PS51189"/>
    </source>
</evidence>
<comment type="catalytic activity">
    <reaction evidence="15">
        <text>L-seryl-[protein] + ATP = O-phospho-L-seryl-[protein] + ADP + H(+)</text>
        <dbReference type="Rhea" id="RHEA:17989"/>
        <dbReference type="Rhea" id="RHEA-COMP:9863"/>
        <dbReference type="Rhea" id="RHEA-COMP:11604"/>
        <dbReference type="ChEBI" id="CHEBI:15378"/>
        <dbReference type="ChEBI" id="CHEBI:29999"/>
        <dbReference type="ChEBI" id="CHEBI:30616"/>
        <dbReference type="ChEBI" id="CHEBI:83421"/>
        <dbReference type="ChEBI" id="CHEBI:456216"/>
        <dbReference type="EC" id="2.7.11.1"/>
    </reaction>
</comment>
<sequence>MSLSYEVSSIISGLSSQKLKERKESLENLNSVLKTSPDQITVKVFSPIIDALVNTIELEKVKYDKLQTQANNDSRLDLQEDRLNSTAYALRLFIEKCCNRFKPKHVKLLSFMLFELMTRHGSLSIVPSVAEHLTYALLTLSSSPVFEHNFDLQHWISLINNICESMACYLDITLNDKIITNFLNILLSLMGLDTIGMEEIGGSIIRMLNKYLSLVTKENSNTKIVMGLINMTVLKLHLLYFQETLYLIYKTMNHLLNVKVCNDSVLKEISRFNLMASELLHNNVPLMVGADKSHLFVCKTDIFRALQSYLEHSLQQMDTLKLTFDGLGTTDAVNYSEFDWYNFPNIQIIDDVETEDPWHFILSMTILLDVNYKFVENQENALTGGSLLFKRRKVKDSFSHMLKDSMTYNDFLCNCLESSYNKIKISGLQLTLFYLSIFDCNKNDILQLKDSLMSCTKDPDLMVWCLKSFTTLCAQKEIVFTTDELMRLFKLVIPLLKIKEKCKIACALFYNLIENHDIVFEDKNILQHFQDLFLLSDVNGPAILCNEAFKFWMNLYGYVQHLQMGKSAIKSIYGWLYSKWDQLYTIESSAIQIDIFASWLTSKKHVSFRRLADNKGSAFHRNWMQLAHERKHLLSYSIKPRTKILTNESYAIVLTDEPERIRFLYKLFELLDDHVNPYSFLVRSTVVIRVIETFVGDKSYRDYVVRFNELFTIFESSIDYKDNHTLLSIIQNAKVIKNSLLGYTFLEALPTENILTILKQKITNELDFNADLDDFASSSPKPILSSKSFVNNFEMVLEFMLDICSLSDSSLEPLLIFIELFKDLPPALLLEALQIFINSINRLEVNFSENAVEQFTQFLGSTLLVPGYDTSSVCMTVLIEYLSLISKYWIMKNREDVIAGDCNDIFDWIIEKYEDVSFCSCHSFFTLSRFMIHLLENFNLSQSSISGGKQRVFQILSGCINRLPKYLINRLVPELKNYANKVGVTNQRILFKEVIQRFSSHQITVESTSFYSLTCVQLSNINEYFLTNVILHLLESPNIEYVTHYVKKSITLISSHRQLNNGKELFHQCRFSIISQWFDESAKSRVYEPTIWKVDLFGFEFDDFCIKYQLELTAFFFAKSSTYYFIIDHLKTLLNVKQEKLLNQAIAPTIALSYIDNGVKDLIFDILEDVLGKRLVKIFSNIPEDFVYYLIKFTDLSNLSTVILVWKKIFIHSTFKNLLESNTLGYTQIKNNVTVPFATIYKVAKGKGLFDMIDESKFAYLIQRLLRDLSECKLVDQKINTIRQIALLVLVFENLLSSFKDFDFLLLEIANLLNDGHFLEVQSLIMDLLDCAMRLDISIERSFFQLFRFCIQNTENTDVTTTLLPIMNPKLFNSKYLNHRSLWVTCYELLIQKRGSFCFNDIKTVLTLDIMNDRTIFLLSDLFDNFEYNNSSPVEEEISQNVISNLIHILDHGLGICNSVKKWAGKLLGEVFCERSYEELVKSKNSSIHLEFDLPIMLKTLWSYHKNSDNIKVRFLLDNILYIVLTDRNVISELKSEEYPDISAFTPITVSNFEECHGAISCMIDEQLLHEIFLDKYCEYSKWIGGILSHILSLVIDNYPSFRVLLSLIGVADDLCETLLECLVKLLLARSPKQRSVFLASIFNKIGLLKDTKDYKPKTKTLVHMFLLIRGMAFNDIHEAAFLYKKIDFNSLIPILLDLEMNHFALMLYEEYQGTIHDNTPKIEELYEIYSPIKENDMFYGLPLTTSLSSSLNLIMKTKFDSFNNFALNSGQFEEAVRNGRMSSLPDFASVASSNGFTGLAMMLDNNIEHSTFTEEQYNWSLKLNRWDLPIPDKLDSLAKTSFAIIKGYRNNSVVDLDEHLLRVVNSSSLITDNQTNLDILECLRSISMLKKIESIDGDVLLNLSKLHENELMNADYVPSTCQDIQYWTRHHFLMLKTKNYDDGENNASPTQTFKLATVLNLVHMCEYLRSEGRQQDIINSAILLENVVLKLTDLPNREVNDIYTLSCKRASTVESARMLWKTNESAIAIKMLESLLQDKITVKSISAKLPDGLRYIILPDIVIDSQLVAWYSHSKHRSSDTIYKDHILRYESELSEISDHDMKSSICYSYAEFCYKQCQRVKEDELLNLKDKIEKSCQEQSELSKIFKNTKLREIERKEAKRHYNRITLQIQHDKDRYNKIVNSRTSFVSHALHFFLTVLVYSNAKDDEVMDKFCSLWFSFSHDNIINSKLQKEIGTIPSYKFLPWVNQMASKLTNLGSPFQDTLQLTLKRMLYKLPYETLYPLLSMSFQDSESSVIDPITKARVDIANRIVTALDMYDNGKYGSEFTVPIKDFCSMSVGLASYKLPPKTKFIQLENLNIGNYWLKDLPKAHLPLPTVPFPISCSQDGRRKDRPYITSIDPVVQISSSGLSLPKIATFTLSDGSKHRVLLKGSNDDLRQDAIMEQVFKQVNKILNANTETRKQKLRIRTYEVIPLGPRAGIIEFVANSIPLHNILLDLHLNDELSFDKARKIMKAVQNQSIEERVAAYERITEKIKPQFRNFFFQSFVEPHEWYDKRLSYTKGVVTTSIVGYLLGLGDRHLNNILIDKKTGEPIHIDLGVAFDQGKLLPIPELVPFRLTRDIVNGFGVTGVEGVFRKNCERVFKVLQDEKERVMCVLNVLKWDPLYSWKMTPLKKRKLQAKIAVDYDDDEDVEDVGENDDNNNGINASRINGFSNEENNNDESIRALNGVENKLYGEGLSVEAIVQELLASATDTQSLATIYMGWSPFY</sequence>
<evidence type="ECO:0000256" key="8">
    <source>
        <dbReference type="ARBA" id="ARBA00022741"/>
    </source>
</evidence>
<keyword evidence="10 16" id="KW-0418">Kinase</keyword>
<dbReference type="PANTHER" id="PTHR37079">
    <property type="entry name" value="SERINE/THREONINE-PROTEIN KINASE ATM"/>
    <property type="match status" value="1"/>
</dbReference>
<evidence type="ECO:0000256" key="4">
    <source>
        <dbReference type="ARBA" id="ARBA00012513"/>
    </source>
</evidence>
<keyword evidence="11 16" id="KW-0067">ATP-binding</keyword>
<feature type="coiled-coil region" evidence="17">
    <location>
        <begin position="16"/>
        <end position="69"/>
    </location>
</feature>
<evidence type="ECO:0000256" key="3">
    <source>
        <dbReference type="ARBA" id="ARBA00010769"/>
    </source>
</evidence>
<comment type="function">
    <text evidence="16">Serine/threonine protein kinase which activates checkpoint signaling upon genotoxic stresses such as ionizing radiation (IR), ultraviolet light (UV), or DNA replication stalling, thereby acting as a DNA damage sensor. Recognizes the substrate consensus sequence [ST]-Q. Phosphorylates histone H2A to form H2AS128ph (gamma-H2A) at sites of DNA damage, involved in the regulation of DNA damage response mechanism. Required for the control of telomere length and genome stability.</text>
</comment>
<evidence type="ECO:0000256" key="15">
    <source>
        <dbReference type="ARBA" id="ARBA00048679"/>
    </source>
</evidence>
<name>A0ABX6F2L7_KLUMA</name>
<evidence type="ECO:0000313" key="23">
    <source>
        <dbReference type="Proteomes" id="UP000422736"/>
    </source>
</evidence>
<comment type="subcellular location">
    <subcellularLocation>
        <location evidence="2 16">Chromosome</location>
        <location evidence="2 16">Telomere</location>
    </subcellularLocation>
    <subcellularLocation>
        <location evidence="1 16">Nucleus</location>
    </subcellularLocation>
</comment>
<dbReference type="Proteomes" id="UP000422736">
    <property type="component" value="Chromosome 7"/>
</dbReference>
<proteinExistence type="inferred from homology"/>
<evidence type="ECO:0000256" key="18">
    <source>
        <dbReference type="SAM" id="MobiDB-lite"/>
    </source>
</evidence>
<dbReference type="PROSITE" id="PS50290">
    <property type="entry name" value="PI3_4_KINASE_3"/>
    <property type="match status" value="1"/>
</dbReference>
<dbReference type="PANTHER" id="PTHR37079:SF4">
    <property type="entry name" value="SERINE_THREONINE-PROTEIN KINASE ATM"/>
    <property type="match status" value="1"/>
</dbReference>
<evidence type="ECO:0000256" key="17">
    <source>
        <dbReference type="SAM" id="Coils"/>
    </source>
</evidence>
<evidence type="ECO:0000259" key="21">
    <source>
        <dbReference type="PROSITE" id="PS51190"/>
    </source>
</evidence>
<accession>A0ABX6F2L7</accession>
<keyword evidence="8 16" id="KW-0547">Nucleotide-binding</keyword>
<comment type="similarity">
    <text evidence="3 16">Belongs to the PI3/PI4-kinase family. ATM subfamily.</text>
</comment>
<dbReference type="GO" id="GO:0016301">
    <property type="term" value="F:kinase activity"/>
    <property type="evidence" value="ECO:0007669"/>
    <property type="project" value="UniProtKB-KW"/>
</dbReference>
<evidence type="ECO:0000256" key="13">
    <source>
        <dbReference type="ARBA" id="ARBA00023242"/>
    </source>
</evidence>
<evidence type="ECO:0000256" key="5">
    <source>
        <dbReference type="ARBA" id="ARBA00014619"/>
    </source>
</evidence>
<evidence type="ECO:0000256" key="12">
    <source>
        <dbReference type="ARBA" id="ARBA00022895"/>
    </source>
</evidence>
<keyword evidence="9 16" id="KW-0227">DNA damage</keyword>
<evidence type="ECO:0000256" key="6">
    <source>
        <dbReference type="ARBA" id="ARBA00022527"/>
    </source>
</evidence>
<dbReference type="InterPro" id="IPR003152">
    <property type="entry name" value="FATC_dom"/>
</dbReference>
<evidence type="ECO:0000256" key="7">
    <source>
        <dbReference type="ARBA" id="ARBA00022679"/>
    </source>
</evidence>
<feature type="domain" description="PI3K/PI4K catalytic" evidence="19">
    <location>
        <begin position="2401"/>
        <end position="2710"/>
    </location>
</feature>
<dbReference type="InterPro" id="IPR021668">
    <property type="entry name" value="TAN"/>
</dbReference>
<evidence type="ECO:0000256" key="1">
    <source>
        <dbReference type="ARBA" id="ARBA00004123"/>
    </source>
</evidence>
<keyword evidence="16" id="KW-0156">Chromatin regulator</keyword>
<dbReference type="InterPro" id="IPR044107">
    <property type="entry name" value="PIKKc_ATM"/>
</dbReference>
<dbReference type="Gene3D" id="1.10.1070.11">
    <property type="entry name" value="Phosphatidylinositol 3-/4-kinase, catalytic domain"/>
    <property type="match status" value="1"/>
</dbReference>
<dbReference type="Pfam" id="PF00454">
    <property type="entry name" value="PI3_PI4_kinase"/>
    <property type="match status" value="1"/>
</dbReference>
<keyword evidence="17" id="KW-0175">Coiled coil</keyword>
<dbReference type="PROSITE" id="PS51190">
    <property type="entry name" value="FATC"/>
    <property type="match status" value="1"/>
</dbReference>
<dbReference type="EMBL" id="CP015061">
    <property type="protein sequence ID" value="QGN18136.1"/>
    <property type="molecule type" value="Genomic_DNA"/>
</dbReference>
<keyword evidence="23" id="KW-1185">Reference proteome</keyword>
<evidence type="ECO:0000256" key="11">
    <source>
        <dbReference type="ARBA" id="ARBA00022840"/>
    </source>
</evidence>
<dbReference type="CDD" id="cd05171">
    <property type="entry name" value="PIKKc_ATM"/>
    <property type="match status" value="1"/>
</dbReference>
<reference evidence="22 23" key="2">
    <citation type="submission" date="2019-11" db="EMBL/GenBank/DDBJ databases">
        <authorList>
            <person name="Lu H."/>
        </authorList>
    </citation>
    <scope>NUCLEOTIDE SEQUENCE [LARGE SCALE GENOMIC DNA]</scope>
    <source>
        <strain evidence="22 23">FIM1</strain>
    </source>
</reference>
<evidence type="ECO:0000256" key="2">
    <source>
        <dbReference type="ARBA" id="ARBA00004574"/>
    </source>
</evidence>
<evidence type="ECO:0000256" key="10">
    <source>
        <dbReference type="ARBA" id="ARBA00022777"/>
    </source>
</evidence>
<dbReference type="InterPro" id="IPR011009">
    <property type="entry name" value="Kinase-like_dom_sf"/>
</dbReference>
<feature type="domain" description="FAT" evidence="20">
    <location>
        <begin position="1691"/>
        <end position="2291"/>
    </location>
</feature>
<keyword evidence="16" id="KW-0158">Chromosome</keyword>
<dbReference type="InterPro" id="IPR014009">
    <property type="entry name" value="PIK_FAT"/>
</dbReference>
<dbReference type="PROSITE" id="PS00915">
    <property type="entry name" value="PI3_4_KINASE_1"/>
    <property type="match status" value="1"/>
</dbReference>
<dbReference type="InterPro" id="IPR018936">
    <property type="entry name" value="PI3/4_kinase_CS"/>
</dbReference>
<evidence type="ECO:0000313" key="22">
    <source>
        <dbReference type="EMBL" id="QGN18136.1"/>
    </source>
</evidence>
<evidence type="ECO:0000256" key="16">
    <source>
        <dbReference type="RuleBase" id="RU365027"/>
    </source>
</evidence>
<dbReference type="SUPFAM" id="SSF56112">
    <property type="entry name" value="Protein kinase-like (PK-like)"/>
    <property type="match status" value="1"/>
</dbReference>
<keyword evidence="6 16" id="KW-0723">Serine/threonine-protein kinase</keyword>
<evidence type="ECO:0000259" key="19">
    <source>
        <dbReference type="PROSITE" id="PS50290"/>
    </source>
</evidence>
<dbReference type="SMART" id="SM00146">
    <property type="entry name" value="PI3Kc"/>
    <property type="match status" value="1"/>
</dbReference>
<keyword evidence="7 16" id="KW-0808">Transferase</keyword>
<dbReference type="EC" id="2.7.11.1" evidence="4 16"/>
<dbReference type="InterPro" id="IPR036940">
    <property type="entry name" value="PI3/4_kinase_cat_sf"/>
</dbReference>
<dbReference type="SMART" id="SM01343">
    <property type="entry name" value="FATC"/>
    <property type="match status" value="1"/>
</dbReference>
<evidence type="ECO:0000256" key="9">
    <source>
        <dbReference type="ARBA" id="ARBA00022763"/>
    </source>
</evidence>
<dbReference type="PROSITE" id="PS51189">
    <property type="entry name" value="FAT"/>
    <property type="match status" value="1"/>
</dbReference>
<protein>
    <recommendedName>
        <fullName evidence="5 16">Serine/threonine-protein kinase Tel1</fullName>
        <ecNumber evidence="4 16">2.7.11.1</ecNumber>
    </recommendedName>
</protein>
<feature type="compositionally biased region" description="Polar residues" evidence="18">
    <location>
        <begin position="2705"/>
        <end position="2717"/>
    </location>
</feature>
<keyword evidence="12 16" id="KW-0779">Telomere</keyword>
<gene>
    <name evidence="22" type="primary">TEL1</name>
    <name evidence="22" type="ORF">FIM1_4458</name>
</gene>
<feature type="region of interest" description="Disordered" evidence="18">
    <location>
        <begin position="2692"/>
        <end position="2717"/>
    </location>
</feature>
<reference evidence="22 23" key="1">
    <citation type="submission" date="2016-03" db="EMBL/GenBank/DDBJ databases">
        <title>How can Kluyveromyces marxianus grow so fast - potential evolutionary course in Saccharomyces Complex revealed by comparative genomics.</title>
        <authorList>
            <person name="Mo W."/>
            <person name="Lu W."/>
            <person name="Yang X."/>
            <person name="Qi J."/>
            <person name="Lv H."/>
        </authorList>
    </citation>
    <scope>NUCLEOTIDE SEQUENCE [LARGE SCALE GENOMIC DNA]</scope>
    <source>
        <strain evidence="22 23">FIM1</strain>
    </source>
</reference>
<dbReference type="Pfam" id="PF02260">
    <property type="entry name" value="FATC"/>
    <property type="match status" value="1"/>
</dbReference>
<dbReference type="PROSITE" id="PS00916">
    <property type="entry name" value="PI3_4_KINASE_2"/>
    <property type="match status" value="1"/>
</dbReference>
<dbReference type="InterPro" id="IPR000403">
    <property type="entry name" value="PI3/4_kinase_cat_dom"/>
</dbReference>
<dbReference type="Pfam" id="PF11640">
    <property type="entry name" value="TAN"/>
    <property type="match status" value="1"/>
</dbReference>
<comment type="catalytic activity">
    <reaction evidence="14 16">
        <text>L-threonyl-[protein] + ATP = O-phospho-L-threonyl-[protein] + ADP + H(+)</text>
        <dbReference type="Rhea" id="RHEA:46608"/>
        <dbReference type="Rhea" id="RHEA-COMP:11060"/>
        <dbReference type="Rhea" id="RHEA-COMP:11605"/>
        <dbReference type="ChEBI" id="CHEBI:15378"/>
        <dbReference type="ChEBI" id="CHEBI:30013"/>
        <dbReference type="ChEBI" id="CHEBI:30616"/>
        <dbReference type="ChEBI" id="CHEBI:61977"/>
        <dbReference type="ChEBI" id="CHEBI:456216"/>
        <dbReference type="EC" id="2.7.11.1"/>
    </reaction>
</comment>
<dbReference type="Gene3D" id="3.30.1010.10">
    <property type="entry name" value="Phosphatidylinositol 3-kinase Catalytic Subunit, Chain A, domain 4"/>
    <property type="match status" value="1"/>
</dbReference>
<feature type="compositionally biased region" description="Acidic residues" evidence="18">
    <location>
        <begin position="2692"/>
        <end position="2701"/>
    </location>
</feature>
<dbReference type="SMART" id="SM01342">
    <property type="entry name" value="TAN"/>
    <property type="match status" value="1"/>
</dbReference>